<comment type="similarity">
    <text evidence="1">Belongs to the short-chain dehydrogenases/reductases (SDR) family.</text>
</comment>
<accession>A0A2N7JUH3</accession>
<reference evidence="3" key="1">
    <citation type="submission" date="2016-07" db="EMBL/GenBank/DDBJ databases">
        <title>Nontailed viruses are major unrecognized killers of bacteria in the ocean.</title>
        <authorList>
            <person name="Kauffman K."/>
            <person name="Hussain F."/>
            <person name="Yang J."/>
            <person name="Arevalo P."/>
            <person name="Brown J."/>
            <person name="Cutler M."/>
            <person name="Kelly L."/>
            <person name="Polz M.F."/>
        </authorList>
    </citation>
    <scope>NUCLEOTIDE SEQUENCE [LARGE SCALE GENOMIC DNA]</scope>
    <source>
        <strain evidence="3">10N.261.46.F8</strain>
    </source>
</reference>
<evidence type="ECO:0000313" key="3">
    <source>
        <dbReference type="Proteomes" id="UP000235406"/>
    </source>
</evidence>
<dbReference type="SUPFAM" id="SSF51735">
    <property type="entry name" value="NAD(P)-binding Rossmann-fold domains"/>
    <property type="match status" value="1"/>
</dbReference>
<organism evidence="2 3">
    <name type="scientific">Vibrio lentus</name>
    <dbReference type="NCBI Taxonomy" id="136468"/>
    <lineage>
        <taxon>Bacteria</taxon>
        <taxon>Pseudomonadati</taxon>
        <taxon>Pseudomonadota</taxon>
        <taxon>Gammaproteobacteria</taxon>
        <taxon>Vibrionales</taxon>
        <taxon>Vibrionaceae</taxon>
        <taxon>Vibrio</taxon>
    </lineage>
</organism>
<protein>
    <recommendedName>
        <fullName evidence="4">SDR family oxidoreductase</fullName>
    </recommendedName>
</protein>
<gene>
    <name evidence="2" type="ORF">BCT49_18670</name>
</gene>
<evidence type="ECO:0008006" key="4">
    <source>
        <dbReference type="Google" id="ProtNLM"/>
    </source>
</evidence>
<dbReference type="Proteomes" id="UP000235406">
    <property type="component" value="Unassembled WGS sequence"/>
</dbReference>
<name>A0A2N7JUH3_9VIBR</name>
<evidence type="ECO:0000313" key="2">
    <source>
        <dbReference type="EMBL" id="PMM62543.1"/>
    </source>
</evidence>
<dbReference type="PRINTS" id="PR00081">
    <property type="entry name" value="GDHRDH"/>
</dbReference>
<dbReference type="AlphaFoldDB" id="A0A2N7JUH3"/>
<dbReference type="InterPro" id="IPR002347">
    <property type="entry name" value="SDR_fam"/>
</dbReference>
<dbReference type="GO" id="GO:0016616">
    <property type="term" value="F:oxidoreductase activity, acting on the CH-OH group of donors, NAD or NADP as acceptor"/>
    <property type="evidence" value="ECO:0007669"/>
    <property type="project" value="TreeGrafter"/>
</dbReference>
<dbReference type="EMBL" id="MCZK01000174">
    <property type="protein sequence ID" value="PMM62543.1"/>
    <property type="molecule type" value="Genomic_DNA"/>
</dbReference>
<comment type="caution">
    <text evidence="2">The sequence shown here is derived from an EMBL/GenBank/DDBJ whole genome shotgun (WGS) entry which is preliminary data.</text>
</comment>
<proteinExistence type="inferred from homology"/>
<dbReference type="Pfam" id="PF13561">
    <property type="entry name" value="adh_short_C2"/>
    <property type="match status" value="1"/>
</dbReference>
<sequence length="248" mass="26927">MSMKRKVLITGATSDIGLSIAHKHVQEGNFVILLGRNEESLKIAEESLGKESSAAYVWDLKSPSSLKPLLKKIVTEQGKITDLICAAGYHKILPLKLVSDEELLLTMQTNVNSHLLLCQLFSNALYSDKSQDRSITLISSIAHFVGEPGLVAYSAAKGALISASKSMARELAPRKIRVNTVSPGWVETKHTKDVAVDLGEIALEKLHNLYPLGLGKSEDVAEACYFLSSRASRWVTGLDLVIDGGRSV</sequence>
<dbReference type="InterPro" id="IPR036291">
    <property type="entry name" value="NAD(P)-bd_dom_sf"/>
</dbReference>
<dbReference type="PANTHER" id="PTHR42760">
    <property type="entry name" value="SHORT-CHAIN DEHYDROGENASES/REDUCTASES FAMILY MEMBER"/>
    <property type="match status" value="1"/>
</dbReference>
<evidence type="ECO:0000256" key="1">
    <source>
        <dbReference type="ARBA" id="ARBA00006484"/>
    </source>
</evidence>
<dbReference type="CDD" id="cd05233">
    <property type="entry name" value="SDR_c"/>
    <property type="match status" value="1"/>
</dbReference>
<dbReference type="Gene3D" id="3.40.50.720">
    <property type="entry name" value="NAD(P)-binding Rossmann-like Domain"/>
    <property type="match status" value="1"/>
</dbReference>